<proteinExistence type="predicted"/>
<accession>A0ABN8XU92</accession>
<evidence type="ECO:0000313" key="2">
    <source>
        <dbReference type="Proteomes" id="UP001176941"/>
    </source>
</evidence>
<protein>
    <submittedName>
        <fullName evidence="1">Uncharacterized protein</fullName>
    </submittedName>
</protein>
<sequence>MASGPLHKLFLLGAVFPSRRQKSLPLGSPPGFTVSEMRPSSVPRFLRMLVPEAPEVPGNSVWLLAQEQAPGRQWGRAARCQASIESCCRRPGACRLDAQGL</sequence>
<gene>
    <name evidence="1" type="ORF">MRATA1EN1_LOCUS1925</name>
</gene>
<dbReference type="EMBL" id="OX459946">
    <property type="protein sequence ID" value="CAI9152963.1"/>
    <property type="molecule type" value="Genomic_DNA"/>
</dbReference>
<evidence type="ECO:0000313" key="1">
    <source>
        <dbReference type="EMBL" id="CAI9152963.1"/>
    </source>
</evidence>
<dbReference type="Proteomes" id="UP001176941">
    <property type="component" value="Chromosome 10"/>
</dbReference>
<keyword evidence="2" id="KW-1185">Reference proteome</keyword>
<organism evidence="1 2">
    <name type="scientific">Rangifer tarandus platyrhynchus</name>
    <name type="common">Svalbard reindeer</name>
    <dbReference type="NCBI Taxonomy" id="3082113"/>
    <lineage>
        <taxon>Eukaryota</taxon>
        <taxon>Metazoa</taxon>
        <taxon>Chordata</taxon>
        <taxon>Craniata</taxon>
        <taxon>Vertebrata</taxon>
        <taxon>Euteleostomi</taxon>
        <taxon>Mammalia</taxon>
        <taxon>Eutheria</taxon>
        <taxon>Laurasiatheria</taxon>
        <taxon>Artiodactyla</taxon>
        <taxon>Ruminantia</taxon>
        <taxon>Pecora</taxon>
        <taxon>Cervidae</taxon>
        <taxon>Odocoileinae</taxon>
        <taxon>Rangifer</taxon>
    </lineage>
</organism>
<reference evidence="1" key="1">
    <citation type="submission" date="2023-04" db="EMBL/GenBank/DDBJ databases">
        <authorList>
            <consortium name="ELIXIR-Norway"/>
        </authorList>
    </citation>
    <scope>NUCLEOTIDE SEQUENCE [LARGE SCALE GENOMIC DNA]</scope>
</reference>
<name>A0ABN8XU92_RANTA</name>